<dbReference type="InterPro" id="IPR033524">
    <property type="entry name" value="Glu/Leu/Phe/Val_DH_AS"/>
</dbReference>
<accession>A0A7D5M619</accession>
<dbReference type="PIRSF" id="PIRSF000185">
    <property type="entry name" value="Glu_DH"/>
    <property type="match status" value="1"/>
</dbReference>
<dbReference type="InterPro" id="IPR046346">
    <property type="entry name" value="Aminoacid_DH-like_N_sf"/>
</dbReference>
<dbReference type="SUPFAM" id="SSF51735">
    <property type="entry name" value="NAD(P)-binding Rossmann-fold domains"/>
    <property type="match status" value="1"/>
</dbReference>
<keyword evidence="6" id="KW-0520">NAD</keyword>
<feature type="domain" description="Glutamate/phenylalanine/leucine/valine/L-tryptophan dehydrogenase C-terminal" evidence="9">
    <location>
        <begin position="191"/>
        <end position="421"/>
    </location>
</feature>
<dbReference type="SUPFAM" id="SSF53223">
    <property type="entry name" value="Aminoacid dehydrogenase-like, N-terminal domain"/>
    <property type="match status" value="1"/>
</dbReference>
<evidence type="ECO:0000256" key="3">
    <source>
        <dbReference type="ARBA" id="ARBA00023002"/>
    </source>
</evidence>
<dbReference type="GO" id="GO:0000166">
    <property type="term" value="F:nucleotide binding"/>
    <property type="evidence" value="ECO:0007669"/>
    <property type="project" value="UniProtKB-KW"/>
</dbReference>
<feature type="binding site" evidence="6">
    <location>
        <position position="70"/>
    </location>
    <ligand>
        <name>substrate</name>
    </ligand>
</feature>
<feature type="binding site" evidence="6">
    <location>
        <position position="357"/>
    </location>
    <ligand>
        <name>substrate</name>
    </ligand>
</feature>
<feature type="site" description="Important for catalysis" evidence="7">
    <location>
        <position position="153"/>
    </location>
</feature>
<dbReference type="Pfam" id="PF02812">
    <property type="entry name" value="ELFV_dehydrog_N"/>
    <property type="match status" value="1"/>
</dbReference>
<gene>
    <name evidence="10" type="ORF">C5F50_09820</name>
</gene>
<dbReference type="RefSeq" id="WP_179371208.1">
    <property type="nucleotide sequence ID" value="NZ_CP026995.1"/>
</dbReference>
<evidence type="ECO:0000256" key="6">
    <source>
        <dbReference type="PIRSR" id="PIRSR000185-2"/>
    </source>
</evidence>
<protein>
    <recommendedName>
        <fullName evidence="4">Glutamate dehydrogenase</fullName>
    </recommendedName>
</protein>
<dbReference type="GeneID" id="56068402"/>
<evidence type="ECO:0000259" key="9">
    <source>
        <dbReference type="SMART" id="SM00839"/>
    </source>
</evidence>
<dbReference type="OrthoDB" id="6425at2157"/>
<dbReference type="Proteomes" id="UP000509478">
    <property type="component" value="Chromosome"/>
</dbReference>
<dbReference type="InterPro" id="IPR006096">
    <property type="entry name" value="Glu/Leu/Phe/Val/Trp_DH_C"/>
</dbReference>
<evidence type="ECO:0000313" key="11">
    <source>
        <dbReference type="Proteomes" id="UP000509478"/>
    </source>
</evidence>
<evidence type="ECO:0000256" key="2">
    <source>
        <dbReference type="ARBA" id="ARBA00011643"/>
    </source>
</evidence>
<dbReference type="CDD" id="cd01076">
    <property type="entry name" value="NAD_bind_1_Glu_DH"/>
    <property type="match status" value="1"/>
</dbReference>
<dbReference type="InterPro" id="IPR006097">
    <property type="entry name" value="Glu/Leu/Phe/Val/Trp_DH_dimer"/>
</dbReference>
<evidence type="ECO:0000256" key="8">
    <source>
        <dbReference type="RuleBase" id="RU004417"/>
    </source>
</evidence>
<keyword evidence="11" id="KW-1185">Reference proteome</keyword>
<evidence type="ECO:0000256" key="7">
    <source>
        <dbReference type="PIRSR" id="PIRSR000185-3"/>
    </source>
</evidence>
<dbReference type="InterPro" id="IPR006095">
    <property type="entry name" value="Glu/Leu/Phe/Val/Trp_DH"/>
</dbReference>
<feature type="binding site" evidence="6">
    <location>
        <position position="99"/>
    </location>
    <ligand>
        <name>substrate</name>
    </ligand>
</feature>
<evidence type="ECO:0000256" key="5">
    <source>
        <dbReference type="PIRSR" id="PIRSR000185-1"/>
    </source>
</evidence>
<dbReference type="Pfam" id="PF00208">
    <property type="entry name" value="ELFV_dehydrog"/>
    <property type="match status" value="1"/>
</dbReference>
<dbReference type="Gene3D" id="3.40.50.720">
    <property type="entry name" value="NAD(P)-binding Rossmann-like Domain"/>
    <property type="match status" value="1"/>
</dbReference>
<evidence type="ECO:0000313" key="10">
    <source>
        <dbReference type="EMBL" id="QLH07335.1"/>
    </source>
</evidence>
<feature type="binding site" evidence="6">
    <location>
        <position position="229"/>
    </location>
    <ligand>
        <name>NAD(+)</name>
        <dbReference type="ChEBI" id="CHEBI:57540"/>
    </ligand>
</feature>
<dbReference type="EMBL" id="CP026995">
    <property type="protein sequence ID" value="QLH07335.1"/>
    <property type="molecule type" value="Genomic_DNA"/>
</dbReference>
<reference evidence="10 11" key="1">
    <citation type="submission" date="2018-02" db="EMBL/GenBank/DDBJ databases">
        <title>Complete genome of Nitrosopumilus ureaphilus PS0.</title>
        <authorList>
            <person name="Qin W."/>
            <person name="Zheng Y."/>
            <person name="Stahl D.A."/>
        </authorList>
    </citation>
    <scope>NUCLEOTIDE SEQUENCE [LARGE SCALE GENOMIC DNA]</scope>
    <source>
        <strain evidence="10 11">PS0</strain>
    </source>
</reference>
<dbReference type="GO" id="GO:0004352">
    <property type="term" value="F:glutamate dehydrogenase (NAD+) activity"/>
    <property type="evidence" value="ECO:0007669"/>
    <property type="project" value="TreeGrafter"/>
</dbReference>
<evidence type="ECO:0000256" key="4">
    <source>
        <dbReference type="PIRNR" id="PIRNR000185"/>
    </source>
</evidence>
<dbReference type="KEGG" id="nue:C5F50_09820"/>
<proteinExistence type="inferred from homology"/>
<dbReference type="InterPro" id="IPR033922">
    <property type="entry name" value="NAD_bind_Glu_DH"/>
</dbReference>
<comment type="similarity">
    <text evidence="1 4 8">Belongs to the Glu/Leu/Phe/Val dehydrogenases family.</text>
</comment>
<keyword evidence="6" id="KW-0547">Nucleotide-binding</keyword>
<dbReference type="Gene3D" id="3.40.50.10860">
    <property type="entry name" value="Leucine Dehydrogenase, chain A, domain 1"/>
    <property type="match status" value="1"/>
</dbReference>
<dbReference type="InterPro" id="IPR014362">
    <property type="entry name" value="Glu_DH"/>
</dbReference>
<feature type="active site" description="Proton donor" evidence="5">
    <location>
        <position position="111"/>
    </location>
</feature>
<dbReference type="AlphaFoldDB" id="A0A7D5M619"/>
<dbReference type="PRINTS" id="PR00082">
    <property type="entry name" value="GLFDHDRGNASE"/>
</dbReference>
<dbReference type="GO" id="GO:0006538">
    <property type="term" value="P:L-glutamate catabolic process"/>
    <property type="evidence" value="ECO:0007669"/>
    <property type="project" value="TreeGrafter"/>
</dbReference>
<name>A0A7D5M619_9ARCH</name>
<dbReference type="PANTHER" id="PTHR11606:SF13">
    <property type="entry name" value="GLUTAMATE DEHYDROGENASE 1, MITOCHONDRIAL"/>
    <property type="match status" value="1"/>
</dbReference>
<dbReference type="PROSITE" id="PS00074">
    <property type="entry name" value="GLFV_DEHYDROGENASE"/>
    <property type="match status" value="1"/>
</dbReference>
<feature type="binding site" evidence="6">
    <location>
        <position position="198"/>
    </location>
    <ligand>
        <name>NAD(+)</name>
        <dbReference type="ChEBI" id="CHEBI:57540"/>
    </ligand>
</feature>
<dbReference type="InterPro" id="IPR036291">
    <property type="entry name" value="NAD(P)-bd_dom_sf"/>
</dbReference>
<dbReference type="SMART" id="SM00839">
    <property type="entry name" value="ELFV_dehydrog"/>
    <property type="match status" value="1"/>
</dbReference>
<keyword evidence="3 4" id="KW-0560">Oxidoreductase</keyword>
<comment type="subunit">
    <text evidence="2">Homohexamer.</text>
</comment>
<evidence type="ECO:0000256" key="1">
    <source>
        <dbReference type="ARBA" id="ARBA00006382"/>
    </source>
</evidence>
<sequence length="424" mass="46321">MVKNDPFVNATKQVNDACDLLGIKDQGLREYLAMPNRVLRVKIPVKMDNGKIRIFTGFRSQHNNDRGPYKGGIRYFNPEGGVEYMEREVMALSSWMTWKCAIVDIPLGGGKGGIYVNPKTEKISEGELERLTRGFAFKIFEVIGPGKDIPAPDVYTTGKEMTQIMDTYSKLTGNISSPGVITGKPLSMGGSLARNVATGLGAAYCVREAAKAIKLNLKGAKVVLQGFGNASTFAGEYLEKMGAKIIGVSDSKGSISIPGSAKVSKIIEYKQKHGSVVGFPGSKKITTEELLTTKCDILVPGALENQINAKIAKNLKCKIVAEAANGPTLPEADPIIYQKKILVIPDILANSGGVCISYLEWVQNNMGYYWTFDEVANKMEQNITKGFKDAYEMSKKHKVDMRKATMALAVERVVEAFNQKGIWP</sequence>
<organism evidence="10 11">
    <name type="scientific">Nitrosopumilus ureiphilus</name>
    <dbReference type="NCBI Taxonomy" id="1470067"/>
    <lineage>
        <taxon>Archaea</taxon>
        <taxon>Nitrososphaerota</taxon>
        <taxon>Nitrososphaeria</taxon>
        <taxon>Nitrosopumilales</taxon>
        <taxon>Nitrosopumilaceae</taxon>
        <taxon>Nitrosopumilus</taxon>
    </lineage>
</organism>
<dbReference type="PANTHER" id="PTHR11606">
    <property type="entry name" value="GLUTAMATE DEHYDROGENASE"/>
    <property type="match status" value="1"/>
</dbReference>